<protein>
    <submittedName>
        <fullName evidence="3">Succinyl-CoA--L-malate CoA-transferase beta subunit</fullName>
        <ecNumber evidence="3">2.8.3.22</ecNumber>
    </submittedName>
</protein>
<evidence type="ECO:0000313" key="4">
    <source>
        <dbReference type="Proteomes" id="UP000289184"/>
    </source>
</evidence>
<dbReference type="EMBL" id="UFQB01000022">
    <property type="protein sequence ID" value="SSW70001.1"/>
    <property type="molecule type" value="Genomic_DNA"/>
</dbReference>
<proteinExistence type="predicted"/>
<organism evidence="3 4">
    <name type="scientific">Achromobacter agilis</name>
    <dbReference type="NCBI Taxonomy" id="1353888"/>
    <lineage>
        <taxon>Bacteria</taxon>
        <taxon>Pseudomonadati</taxon>
        <taxon>Pseudomonadota</taxon>
        <taxon>Betaproteobacteria</taxon>
        <taxon>Burkholderiales</taxon>
        <taxon>Alcaligenaceae</taxon>
        <taxon>Achromobacter</taxon>
    </lineage>
</organism>
<dbReference type="InterPro" id="IPR003673">
    <property type="entry name" value="CoA-Trfase_fam_III"/>
</dbReference>
<dbReference type="InterPro" id="IPR044855">
    <property type="entry name" value="CoA-Trfase_III_dom3_sf"/>
</dbReference>
<evidence type="ECO:0000313" key="3">
    <source>
        <dbReference type="EMBL" id="SSW70001.1"/>
    </source>
</evidence>
<evidence type="ECO:0000256" key="1">
    <source>
        <dbReference type="ARBA" id="ARBA00022679"/>
    </source>
</evidence>
<keyword evidence="4" id="KW-1185">Reference proteome</keyword>
<dbReference type="GO" id="GO:0008410">
    <property type="term" value="F:CoA-transferase activity"/>
    <property type="evidence" value="ECO:0007669"/>
    <property type="project" value="TreeGrafter"/>
</dbReference>
<dbReference type="PANTHER" id="PTHR48207:SF3">
    <property type="entry name" value="SUCCINATE--HYDROXYMETHYLGLUTARATE COA-TRANSFERASE"/>
    <property type="match status" value="1"/>
</dbReference>
<feature type="compositionally biased region" description="Polar residues" evidence="2">
    <location>
        <begin position="1"/>
        <end position="13"/>
    </location>
</feature>
<dbReference type="RefSeq" id="WP_208748156.1">
    <property type="nucleotide sequence ID" value="NZ_UFQB01000022.1"/>
</dbReference>
<feature type="region of interest" description="Disordered" evidence="2">
    <location>
        <begin position="1"/>
        <end position="20"/>
    </location>
</feature>
<dbReference type="Gene3D" id="3.30.1540.10">
    <property type="entry name" value="formyl-coa transferase, domain 3"/>
    <property type="match status" value="1"/>
</dbReference>
<dbReference type="AlphaFoldDB" id="A0A446CQE6"/>
<dbReference type="SUPFAM" id="SSF89796">
    <property type="entry name" value="CoA-transferase family III (CaiB/BaiF)"/>
    <property type="match status" value="1"/>
</dbReference>
<reference evidence="3 4" key="1">
    <citation type="submission" date="2018-07" db="EMBL/GenBank/DDBJ databases">
        <authorList>
            <person name="Peeters C."/>
        </authorList>
    </citation>
    <scope>NUCLEOTIDE SEQUENCE [LARGE SCALE GENOMIC DNA]</scope>
    <source>
        <strain evidence="3 4">LMG 3411</strain>
    </source>
</reference>
<gene>
    <name evidence="3" type="primary">smtB_8</name>
    <name evidence="3" type="ORF">AGI3411_04451</name>
</gene>
<dbReference type="InterPro" id="IPR023606">
    <property type="entry name" value="CoA-Trfase_III_dom_1_sf"/>
</dbReference>
<dbReference type="PANTHER" id="PTHR48207">
    <property type="entry name" value="SUCCINATE--HYDROXYMETHYLGLUTARATE COA-TRANSFERASE"/>
    <property type="match status" value="1"/>
</dbReference>
<dbReference type="InterPro" id="IPR050483">
    <property type="entry name" value="CoA-transferase_III_domain"/>
</dbReference>
<sequence>MMSTFPETVSSSAEPVAETTRKGPLAGLRVIDAGNMIAGPLAATQMADFGADVIKLELPGSGDSMRHWTPMKEGLSLWWKVIARNKRLITLTLSNPRGQELFRELIREADVLIENYRPGTFERWGLGYEALARINPRLVMVRVSGFGQTGPYAKRGGYGTIAEAFSGIPSFTGAPDRPPTLPGFPMADSVASTFAAMSAMFAVYNRDHGNGSGQEIDVSLYEPLFRLVESQVIGFDQLGIVKQRLGNRLAEDSPRNTYQTRDGRWVGISASSQRTFERLAQALGMPELITDPRFVDNASRCDHDTALDEIIAGWFRERDCAAVMALFEEAEVVAGPVLDISDIVRDPHYQARENIVSVSDDDFGEVRMQGVVPRFLDTPGEVRHAGRALGADNREIYQGLLGMSPQEFDALTAQGVI</sequence>
<dbReference type="Proteomes" id="UP000289184">
    <property type="component" value="Unassembled WGS sequence"/>
</dbReference>
<dbReference type="Pfam" id="PF02515">
    <property type="entry name" value="CoA_transf_3"/>
    <property type="match status" value="1"/>
</dbReference>
<evidence type="ECO:0000256" key="2">
    <source>
        <dbReference type="SAM" id="MobiDB-lite"/>
    </source>
</evidence>
<name>A0A446CQE6_9BURK</name>
<dbReference type="Gene3D" id="3.40.50.10540">
    <property type="entry name" value="Crotonobetainyl-coa:carnitine coa-transferase, domain 1"/>
    <property type="match status" value="1"/>
</dbReference>
<accession>A0A446CQE6</accession>
<keyword evidence="1 3" id="KW-0808">Transferase</keyword>
<dbReference type="EC" id="2.8.3.22" evidence="3"/>